<feature type="compositionally biased region" description="Acidic residues" evidence="1">
    <location>
        <begin position="54"/>
        <end position="63"/>
    </location>
</feature>
<dbReference type="InterPro" id="IPR012871">
    <property type="entry name" value="DUF1668_ORYSA"/>
</dbReference>
<evidence type="ECO:0000313" key="3">
    <source>
        <dbReference type="Proteomes" id="UP001497457"/>
    </source>
</evidence>
<gene>
    <name evidence="2" type="ORF">URODEC1_LOCUS69360</name>
</gene>
<organism evidence="2 3">
    <name type="scientific">Urochloa decumbens</name>
    <dbReference type="NCBI Taxonomy" id="240449"/>
    <lineage>
        <taxon>Eukaryota</taxon>
        <taxon>Viridiplantae</taxon>
        <taxon>Streptophyta</taxon>
        <taxon>Embryophyta</taxon>
        <taxon>Tracheophyta</taxon>
        <taxon>Spermatophyta</taxon>
        <taxon>Magnoliopsida</taxon>
        <taxon>Liliopsida</taxon>
        <taxon>Poales</taxon>
        <taxon>Poaceae</taxon>
        <taxon>PACMAD clade</taxon>
        <taxon>Panicoideae</taxon>
        <taxon>Panicodae</taxon>
        <taxon>Paniceae</taxon>
        <taxon>Melinidinae</taxon>
        <taxon>Urochloa</taxon>
    </lineage>
</organism>
<dbReference type="SUPFAM" id="SSF50969">
    <property type="entry name" value="YVTN repeat-like/Quinoprotein amine dehydrogenase"/>
    <property type="match status" value="1"/>
</dbReference>
<evidence type="ECO:0000256" key="1">
    <source>
        <dbReference type="SAM" id="MobiDB-lite"/>
    </source>
</evidence>
<evidence type="ECO:0000313" key="2">
    <source>
        <dbReference type="EMBL" id="CAL5009146.1"/>
    </source>
</evidence>
<dbReference type="AlphaFoldDB" id="A0ABC9BZA3"/>
<accession>A0ABC9BZA3</accession>
<dbReference type="Proteomes" id="UP001497457">
    <property type="component" value="Chromosome 27b"/>
</dbReference>
<protein>
    <submittedName>
        <fullName evidence="2">Uncharacterized protein</fullName>
    </submittedName>
</protein>
<dbReference type="Pfam" id="PF07893">
    <property type="entry name" value="DUF1668"/>
    <property type="match status" value="1"/>
</dbReference>
<dbReference type="PANTHER" id="PTHR33085:SF68">
    <property type="entry name" value="DUF1618 DOMAIN-CONTAINING PROTEIN"/>
    <property type="match status" value="1"/>
</dbReference>
<feature type="region of interest" description="Disordered" evidence="1">
    <location>
        <begin position="53"/>
        <end position="80"/>
    </location>
</feature>
<feature type="region of interest" description="Disordered" evidence="1">
    <location>
        <begin position="1"/>
        <end position="32"/>
    </location>
</feature>
<reference evidence="2" key="1">
    <citation type="submission" date="2024-10" db="EMBL/GenBank/DDBJ databases">
        <authorList>
            <person name="Ryan C."/>
        </authorList>
    </citation>
    <scope>NUCLEOTIDE SEQUENCE [LARGE SCALE GENOMIC DNA]</scope>
</reference>
<dbReference type="PANTHER" id="PTHR33085">
    <property type="entry name" value="OS12G0113100 PROTEIN-RELATED"/>
    <property type="match status" value="1"/>
</dbReference>
<feature type="compositionally biased region" description="Basic residues" evidence="1">
    <location>
        <begin position="23"/>
        <end position="32"/>
    </location>
</feature>
<dbReference type="EMBL" id="OZ075137">
    <property type="protein sequence ID" value="CAL5009146.1"/>
    <property type="molecule type" value="Genomic_DNA"/>
</dbReference>
<sequence>MSYKRRRQEDTKNQRAGGSGDKRPRRRRRPRKKHLYLVLDDWKKGYSIHKIDPDTFDDSDDEEEHHSRHLPEPPALRLEPPVSRVPDPHTRVSFAALGTKLFALMNHRCGLVYDAGTAVLSLGAHTPAQIACGFGVSVAAGDVLYVLSSDRSYFDTENPQSFAAMSWGPTSPDAMGYPTEGWSWKALPPPPFESHVRATALHPDGRTIFVTSTDDERRKCTYSFDTVDSAWRCHENWALPFLGHGHFDAELDAWVGMDMDGHVCAGRVVSPGFRSFYPDWYCKKTEEKMFSKRRSMGASLTYMGASNFCLVDCVVAKHADRRPAFARHDGFVIKLTVFGLKYNHRGELQIKHHRSTRSFLVSRHMCDFAPKAFWV</sequence>
<name>A0ABC9BZA3_9POAL</name>
<dbReference type="InterPro" id="IPR011044">
    <property type="entry name" value="Quino_amine_DH_bsu"/>
</dbReference>
<keyword evidence="3" id="KW-1185">Reference proteome</keyword>
<proteinExistence type="predicted"/>